<keyword evidence="13" id="KW-1185">Reference proteome</keyword>
<dbReference type="Proteomes" id="UP000595224">
    <property type="component" value="Chromosome"/>
</dbReference>
<comment type="subcellular location">
    <subcellularLocation>
        <location evidence="1 10">Cytoplasm</location>
    </subcellularLocation>
</comment>
<reference evidence="12 13" key="1">
    <citation type="submission" date="2020-11" db="EMBL/GenBank/DDBJ databases">
        <title>Treponema Peruensis nv. sp., first commensal Treponema isolated from human feces.</title>
        <authorList>
            <person name="Belkhou C."/>
            <person name="Raes J."/>
        </authorList>
    </citation>
    <scope>NUCLEOTIDE SEQUENCE [LARGE SCALE GENOMIC DNA]</scope>
    <source>
        <strain evidence="12 13">RCC2812</strain>
    </source>
</reference>
<evidence type="ECO:0000256" key="1">
    <source>
        <dbReference type="ARBA" id="ARBA00004496"/>
    </source>
</evidence>
<evidence type="ECO:0000259" key="11">
    <source>
        <dbReference type="Pfam" id="PF04452"/>
    </source>
</evidence>
<dbReference type="RefSeq" id="WP_198443046.1">
    <property type="nucleotide sequence ID" value="NZ_CBCSHE010000010.1"/>
</dbReference>
<proteinExistence type="inferred from homology"/>
<evidence type="ECO:0000256" key="7">
    <source>
        <dbReference type="ARBA" id="ARBA00022691"/>
    </source>
</evidence>
<keyword evidence="5 10" id="KW-0489">Methyltransferase</keyword>
<keyword evidence="6 10" id="KW-0808">Transferase</keyword>
<dbReference type="InterPro" id="IPR029028">
    <property type="entry name" value="Alpha/beta_knot_MTases"/>
</dbReference>
<evidence type="ECO:0000256" key="10">
    <source>
        <dbReference type="PIRNR" id="PIRNR015601"/>
    </source>
</evidence>
<dbReference type="Pfam" id="PF04452">
    <property type="entry name" value="Methyltrans_RNA"/>
    <property type="match status" value="1"/>
</dbReference>
<dbReference type="KEGG" id="tper:IWA51_02645"/>
<evidence type="ECO:0000256" key="2">
    <source>
        <dbReference type="ARBA" id="ARBA00005528"/>
    </source>
</evidence>
<dbReference type="InterPro" id="IPR029026">
    <property type="entry name" value="tRNA_m1G_MTases_N"/>
</dbReference>
<evidence type="ECO:0000313" key="12">
    <source>
        <dbReference type="EMBL" id="QQA01532.1"/>
    </source>
</evidence>
<evidence type="ECO:0000256" key="5">
    <source>
        <dbReference type="ARBA" id="ARBA00022603"/>
    </source>
</evidence>
<gene>
    <name evidence="12" type="ORF">IWA51_02645</name>
</gene>
<comment type="function">
    <text evidence="8 10">Specifically methylates the N3 position of the uracil ring of uridine 1498 (m3U1498) in 16S rRNA. Acts on the fully assembled 30S ribosomal subunit.</text>
</comment>
<name>A0A7T3REH5_9SPIR</name>
<protein>
    <recommendedName>
        <fullName evidence="10">Ribosomal RNA small subunit methyltransferase E</fullName>
        <ecNumber evidence="10">2.1.1.193</ecNumber>
    </recommendedName>
</protein>
<sequence length="264" mass="28319">MNICLFTKEEIEQPLSLNDERALHIIKILHKKEGDTFAAGIIGGMAGTATITSVQTQKGTSSDGRKTFTKGFLTYTFTPLTDGKPLNPLIMIIGFPRPIQLKRLLRDMAGLGACEIHLTATELGEKSYLKSDLATTDAGYKMLLEGTEQAAGTHVPLLKIHTSLNDCLSELQLARPSLRKIALDNINPAASLCSALAKDPPVTDGRPQTVAAAIGSERGWTNRERALLEQHGFARLGMGNRVLRTETAATVAASLILGAMGALE</sequence>
<comment type="catalytic activity">
    <reaction evidence="9 10">
        <text>uridine(1498) in 16S rRNA + S-adenosyl-L-methionine = N(3)-methyluridine(1498) in 16S rRNA + S-adenosyl-L-homocysteine + H(+)</text>
        <dbReference type="Rhea" id="RHEA:42920"/>
        <dbReference type="Rhea" id="RHEA-COMP:10283"/>
        <dbReference type="Rhea" id="RHEA-COMP:10284"/>
        <dbReference type="ChEBI" id="CHEBI:15378"/>
        <dbReference type="ChEBI" id="CHEBI:57856"/>
        <dbReference type="ChEBI" id="CHEBI:59789"/>
        <dbReference type="ChEBI" id="CHEBI:65315"/>
        <dbReference type="ChEBI" id="CHEBI:74502"/>
        <dbReference type="EC" id="2.1.1.193"/>
    </reaction>
</comment>
<dbReference type="Gene3D" id="3.40.1280.10">
    <property type="match status" value="1"/>
</dbReference>
<dbReference type="PIRSF" id="PIRSF015601">
    <property type="entry name" value="MTase_slr0722"/>
    <property type="match status" value="1"/>
</dbReference>
<dbReference type="GO" id="GO:0070475">
    <property type="term" value="P:rRNA base methylation"/>
    <property type="evidence" value="ECO:0007669"/>
    <property type="project" value="TreeGrafter"/>
</dbReference>
<dbReference type="CDD" id="cd18084">
    <property type="entry name" value="RsmE-like"/>
    <property type="match status" value="1"/>
</dbReference>
<keyword evidence="3 10" id="KW-0963">Cytoplasm</keyword>
<evidence type="ECO:0000256" key="8">
    <source>
        <dbReference type="ARBA" id="ARBA00025699"/>
    </source>
</evidence>
<dbReference type="PANTHER" id="PTHR30027">
    <property type="entry name" value="RIBOSOMAL RNA SMALL SUBUNIT METHYLTRANSFERASE E"/>
    <property type="match status" value="1"/>
</dbReference>
<dbReference type="SUPFAM" id="SSF75217">
    <property type="entry name" value="alpha/beta knot"/>
    <property type="match status" value="1"/>
</dbReference>
<dbReference type="GO" id="GO:0070042">
    <property type="term" value="F:rRNA (uridine-N3-)-methyltransferase activity"/>
    <property type="evidence" value="ECO:0007669"/>
    <property type="project" value="TreeGrafter"/>
</dbReference>
<evidence type="ECO:0000256" key="3">
    <source>
        <dbReference type="ARBA" id="ARBA00022490"/>
    </source>
</evidence>
<dbReference type="NCBIfam" id="TIGR00046">
    <property type="entry name" value="RsmE family RNA methyltransferase"/>
    <property type="match status" value="1"/>
</dbReference>
<evidence type="ECO:0000256" key="4">
    <source>
        <dbReference type="ARBA" id="ARBA00022552"/>
    </source>
</evidence>
<dbReference type="InterPro" id="IPR006700">
    <property type="entry name" value="RsmE"/>
</dbReference>
<feature type="domain" description="Ribosomal RNA small subunit methyltransferase E methyltransferase" evidence="11">
    <location>
        <begin position="86"/>
        <end position="256"/>
    </location>
</feature>
<comment type="similarity">
    <text evidence="2 10">Belongs to the RNA methyltransferase RsmE family.</text>
</comment>
<evidence type="ECO:0000313" key="13">
    <source>
        <dbReference type="Proteomes" id="UP000595224"/>
    </source>
</evidence>
<dbReference type="GO" id="GO:0005737">
    <property type="term" value="C:cytoplasm"/>
    <property type="evidence" value="ECO:0007669"/>
    <property type="project" value="UniProtKB-SubCell"/>
</dbReference>
<keyword evidence="4 10" id="KW-0698">rRNA processing</keyword>
<dbReference type="AlphaFoldDB" id="A0A7T3REH5"/>
<organism evidence="12 13">
    <name type="scientific">Treponema peruense</name>
    <dbReference type="NCBI Taxonomy" id="2787628"/>
    <lineage>
        <taxon>Bacteria</taxon>
        <taxon>Pseudomonadati</taxon>
        <taxon>Spirochaetota</taxon>
        <taxon>Spirochaetia</taxon>
        <taxon>Spirochaetales</taxon>
        <taxon>Treponemataceae</taxon>
        <taxon>Treponema</taxon>
    </lineage>
</organism>
<dbReference type="PANTHER" id="PTHR30027:SF3">
    <property type="entry name" value="16S RRNA (URACIL(1498)-N(3))-METHYLTRANSFERASE"/>
    <property type="match status" value="1"/>
</dbReference>
<dbReference type="EMBL" id="CP064936">
    <property type="protein sequence ID" value="QQA01532.1"/>
    <property type="molecule type" value="Genomic_DNA"/>
</dbReference>
<dbReference type="InterPro" id="IPR046886">
    <property type="entry name" value="RsmE_MTase_dom"/>
</dbReference>
<dbReference type="EC" id="2.1.1.193" evidence="10"/>
<evidence type="ECO:0000256" key="6">
    <source>
        <dbReference type="ARBA" id="ARBA00022679"/>
    </source>
</evidence>
<evidence type="ECO:0000256" key="9">
    <source>
        <dbReference type="ARBA" id="ARBA00047944"/>
    </source>
</evidence>
<accession>A0A7T3REH5</accession>
<keyword evidence="7 10" id="KW-0949">S-adenosyl-L-methionine</keyword>